<keyword evidence="5" id="KW-1185">Reference proteome</keyword>
<dbReference type="AlphaFoldDB" id="A0A7Y0DQE0"/>
<organism evidence="4 5">
    <name type="scientific">Pseudoalteromonas arctica</name>
    <dbReference type="NCBI Taxonomy" id="394751"/>
    <lineage>
        <taxon>Bacteria</taxon>
        <taxon>Pseudomonadati</taxon>
        <taxon>Pseudomonadota</taxon>
        <taxon>Gammaproteobacteria</taxon>
        <taxon>Alteromonadales</taxon>
        <taxon>Pseudoalteromonadaceae</taxon>
        <taxon>Pseudoalteromonas</taxon>
    </lineage>
</organism>
<accession>A0A7Y0DQE0</accession>
<dbReference type="Pfam" id="PF05707">
    <property type="entry name" value="Zot"/>
    <property type="match status" value="1"/>
</dbReference>
<dbReference type="RefSeq" id="WP_169018456.1">
    <property type="nucleotide sequence ID" value="NZ_JABBMT010000002.1"/>
</dbReference>
<keyword evidence="2" id="KW-0812">Transmembrane</keyword>
<dbReference type="InterPro" id="IPR008900">
    <property type="entry name" value="Zot_N"/>
</dbReference>
<keyword evidence="2" id="KW-0472">Membrane</keyword>
<feature type="domain" description="Zona occludens toxin N-terminal" evidence="3">
    <location>
        <begin position="1"/>
        <end position="191"/>
    </location>
</feature>
<feature type="region of interest" description="Disordered" evidence="1">
    <location>
        <begin position="264"/>
        <end position="286"/>
    </location>
</feature>
<gene>
    <name evidence="4" type="ORF">HHO47_02165</name>
</gene>
<comment type="caution">
    <text evidence="4">The sequence shown here is derived from an EMBL/GenBank/DDBJ whole genome shotgun (WGS) entry which is preliminary data.</text>
</comment>
<evidence type="ECO:0000259" key="3">
    <source>
        <dbReference type="Pfam" id="PF05707"/>
    </source>
</evidence>
<keyword evidence="2" id="KW-1133">Transmembrane helix</keyword>
<dbReference type="InterPro" id="IPR027417">
    <property type="entry name" value="P-loop_NTPase"/>
</dbReference>
<sequence length="382" mass="44126">MIIFHEGLPGSGKSYEALVKHIIPSLTKGRKVYARLNGFNFEKVSELTDKTVDELKALYTEITEDQVHTVYDLVENDCLLVLDELQNFFPSGRQKLSDEMTQFIAEHRHRGMDIICMGQALADCHTTWKRRIERKITFLKLSMVGLDNKYKWEMYQGSINGVKGDVVFKKIKSGTEKYDSKYFGSYLSHQQTTDNTDVYSDDRVNIFKSKQFMFYIPIFLAVIAFAIYFLTSFFSGDTQIVNTKSKEPTNGPVAKVEKQQIATTGELNQAPQKKPKPKPSTDPYQRLRDTIQNNNAMITYEEIYRDRIADLLVVVESASKQVIDTFTRDELLMLGYRLKKTRLGIEGYIGKDLAVVFRYKPTQQYFDNQVPDEQYHDLYSSN</sequence>
<dbReference type="Proteomes" id="UP000570493">
    <property type="component" value="Unassembled WGS sequence"/>
</dbReference>
<proteinExistence type="predicted"/>
<protein>
    <recommendedName>
        <fullName evidence="3">Zona occludens toxin N-terminal domain-containing protein</fullName>
    </recommendedName>
</protein>
<evidence type="ECO:0000256" key="2">
    <source>
        <dbReference type="SAM" id="Phobius"/>
    </source>
</evidence>
<evidence type="ECO:0000256" key="1">
    <source>
        <dbReference type="SAM" id="MobiDB-lite"/>
    </source>
</evidence>
<evidence type="ECO:0000313" key="4">
    <source>
        <dbReference type="EMBL" id="NMM39671.1"/>
    </source>
</evidence>
<dbReference type="EMBL" id="JABBMT010000002">
    <property type="protein sequence ID" value="NMM39671.1"/>
    <property type="molecule type" value="Genomic_DNA"/>
</dbReference>
<evidence type="ECO:0000313" key="5">
    <source>
        <dbReference type="Proteomes" id="UP000570493"/>
    </source>
</evidence>
<reference evidence="4" key="1">
    <citation type="submission" date="2020-04" db="EMBL/GenBank/DDBJ databases">
        <title>Genome Sequencing for Pseudoaltermonas arctica.</title>
        <authorList>
            <person name="Elkins N.S."/>
        </authorList>
    </citation>
    <scope>NUCLEOTIDE SEQUENCE [LARGE SCALE GENOMIC DNA]</scope>
    <source>
        <strain evidence="4">NEC-BIFX-2020_0012</strain>
    </source>
</reference>
<name>A0A7Y0DQE0_9GAMM</name>
<dbReference type="Gene3D" id="3.40.50.300">
    <property type="entry name" value="P-loop containing nucleotide triphosphate hydrolases"/>
    <property type="match status" value="1"/>
</dbReference>
<feature type="transmembrane region" description="Helical" evidence="2">
    <location>
        <begin position="212"/>
        <end position="234"/>
    </location>
</feature>
<dbReference type="SUPFAM" id="SSF52540">
    <property type="entry name" value="P-loop containing nucleoside triphosphate hydrolases"/>
    <property type="match status" value="1"/>
</dbReference>